<keyword evidence="2" id="KW-0964">Secreted</keyword>
<evidence type="ECO:0000256" key="4">
    <source>
        <dbReference type="ARBA" id="ARBA00022737"/>
    </source>
</evidence>
<dbReference type="SUPFAM" id="SSF51120">
    <property type="entry name" value="beta-Roll"/>
    <property type="match status" value="3"/>
</dbReference>
<evidence type="ECO:0000256" key="2">
    <source>
        <dbReference type="ARBA" id="ARBA00022525"/>
    </source>
</evidence>
<dbReference type="GO" id="GO:0005576">
    <property type="term" value="C:extracellular region"/>
    <property type="evidence" value="ECO:0007669"/>
    <property type="project" value="UniProtKB-SubCell"/>
</dbReference>
<evidence type="ECO:0000313" key="8">
    <source>
        <dbReference type="Proteomes" id="UP000054935"/>
    </source>
</evidence>
<reference evidence="7 8" key="1">
    <citation type="submission" date="2015-09" db="EMBL/GenBank/DDBJ databases">
        <authorList>
            <consortium name="Swine Surveillance"/>
        </authorList>
    </citation>
    <scope>NUCLEOTIDE SEQUENCE [LARGE SCALE GENOMIC DNA]</scope>
    <source>
        <strain evidence="7 8">CECT 7648</strain>
    </source>
</reference>
<accession>A0A0P1GNT0</accession>
<dbReference type="InterPro" id="IPR038081">
    <property type="entry name" value="CalX-like_sf"/>
</dbReference>
<evidence type="ECO:0000313" key="7">
    <source>
        <dbReference type="EMBL" id="CUH76284.1"/>
    </source>
</evidence>
<keyword evidence="5" id="KW-0106">Calcium</keyword>
<organism evidence="7 8">
    <name type="scientific">Tropicibacter naphthalenivorans</name>
    <dbReference type="NCBI Taxonomy" id="441103"/>
    <lineage>
        <taxon>Bacteria</taxon>
        <taxon>Pseudomonadati</taxon>
        <taxon>Pseudomonadota</taxon>
        <taxon>Alphaproteobacteria</taxon>
        <taxon>Rhodobacterales</taxon>
        <taxon>Roseobacteraceae</taxon>
        <taxon>Tropicibacter</taxon>
    </lineage>
</organism>
<dbReference type="EMBL" id="CYSE01000001">
    <property type="protein sequence ID" value="CUH76284.1"/>
    <property type="molecule type" value="Genomic_DNA"/>
</dbReference>
<protein>
    <submittedName>
        <fullName evidence="7">Cyclolysin</fullName>
    </submittedName>
</protein>
<dbReference type="GO" id="GO:0005509">
    <property type="term" value="F:calcium ion binding"/>
    <property type="evidence" value="ECO:0007669"/>
    <property type="project" value="InterPro"/>
</dbReference>
<dbReference type="STRING" id="441103.TRN7648_00872"/>
<comment type="subcellular location">
    <subcellularLocation>
        <location evidence="1">Secreted</location>
    </subcellularLocation>
</comment>
<dbReference type="PRINTS" id="PR00313">
    <property type="entry name" value="CABNDNGRPT"/>
</dbReference>
<dbReference type="InterPro" id="IPR003644">
    <property type="entry name" value="Calx_beta"/>
</dbReference>
<dbReference type="PROSITE" id="PS00330">
    <property type="entry name" value="HEMOLYSIN_CALCIUM"/>
    <property type="match status" value="5"/>
</dbReference>
<keyword evidence="3" id="KW-0732">Signal</keyword>
<evidence type="ECO:0000256" key="5">
    <source>
        <dbReference type="ARBA" id="ARBA00022837"/>
    </source>
</evidence>
<dbReference type="InterPro" id="IPR001343">
    <property type="entry name" value="Hemolysn_Ca-bd"/>
</dbReference>
<name>A0A0P1GNT0_9RHOB</name>
<dbReference type="InterPro" id="IPR050557">
    <property type="entry name" value="RTX_toxin/Mannuronan_C5-epim"/>
</dbReference>
<keyword evidence="4" id="KW-0677">Repeat</keyword>
<dbReference type="RefSeq" id="WP_058246376.1">
    <property type="nucleotide sequence ID" value="NZ_CYSE01000001.1"/>
</dbReference>
<evidence type="ECO:0000256" key="3">
    <source>
        <dbReference type="ARBA" id="ARBA00022729"/>
    </source>
</evidence>
<dbReference type="Proteomes" id="UP000054935">
    <property type="component" value="Unassembled WGS sequence"/>
</dbReference>
<dbReference type="GO" id="GO:0016020">
    <property type="term" value="C:membrane"/>
    <property type="evidence" value="ECO:0007669"/>
    <property type="project" value="InterPro"/>
</dbReference>
<dbReference type="Pfam" id="PF00353">
    <property type="entry name" value="HemolysinCabind"/>
    <property type="match status" value="5"/>
</dbReference>
<dbReference type="Pfam" id="PF03160">
    <property type="entry name" value="Calx-beta"/>
    <property type="match status" value="2"/>
</dbReference>
<gene>
    <name evidence="7" type="primary">cya_5</name>
    <name evidence="7" type="ORF">TRN7648_00872</name>
</gene>
<dbReference type="OrthoDB" id="7798885at2"/>
<evidence type="ECO:0000259" key="6">
    <source>
        <dbReference type="Pfam" id="PF03160"/>
    </source>
</evidence>
<sequence length="1597" mass="167398">MATTSVQFSATDITLGDISYDGRLVFDFGDKNETRYSNYSVSQYGVDLVALDFDYRLWGEFGFEFFFDASLGDLSLNAPLFFDLEAPNYVDVGDSITFETSAWSWQDAALVASGPSYDVGVDFISQFLFTTWEEKIRVLPDNDILSGPEFHTDLPDIIATFDQSDGALSAIRKELFHLSSDKPPTTSFEFAGLDMTFGLPGNFGAISNADQDFLADGSIRASSVSSPIFSASYALSDLLSLLNHPLGPLLSGSIGTSPSEGFSLASLFGVSDWSVDWTLFDISINVGVSIVTEYLFTPTAVFVDIVNTTTGETQSGELGESFDFGASTTEGDVDFDISYRLEGEVSARYGIQGSLDFPFEIGSFTVNTPDGDTIGFDPLLGGQLPAASLTSAVYWLYDLDPLPVSINAASQTRSVDVIALPAPEPDGTPTPTLPQPTVALSGGGNIAEGGTVTLTVTLSAPSAQAVTVFYQAFNLTSEASDFSPATGQITLSAGQTSAELQIRTVQDDDYADDAFAVSLTGATNALLGAQSTVSVNIVDDDTPPEVTPPSEPTDPEVPVIVERPILNTVINSRVDEGSPLEFELRLDRVATQDVRVTYQIVPDTAESGDYGLTSGIAVIEAGQSSTIVAIPTNRDDDGDDDTLQLRIVAVDGADLPSSMPVGYGTIRDIYTPPVTPPSDPNLITVADAVTTEGGDLVFGLTLDGPAQSAVTVSYTVTELTAENADWSPIGNYTAVIAAGESTGEIRVGTNHDNDARDETLRIDITGASNVSALSDTTAIGTIQDDEEPFLPLVTVEQGLVIAEGDSRHISIGLQNNPRNQTVTINYSLVSGSATAGSDFVVRSGEMDLVSDDVDRLLNIVTIEDTAIETTESLYFRIDSISGGTYDAQETEIRITDDDNGNGPAFAFKYDGRSNPAEGGQLFFDLEQYSISQGGQSITGDFVGSARFDYSVQGIDPADVVSVTTHAYQSTYNQWGDRHVNYEQTVYQGNSGSMLVEADLFSRSQYNSFFYVTVQLANDAVYTGDRSGYLDVSVSGANAWVEHGSNNTDFTILENDPLPPPAMLVGDAGGNESGTIFIPVTLAYAASADITFTWAIADGSGAFAATTGSATIAAGTLGTTVSLTPTDDSVIEPNATFIFDVTGLTAGAADISGASGFVLVVDDDTPKPTPGHDFIAMREGFDPGQLDGLAGDDTLVGSAKNDHLLGGENDDVLRGGVGADTLDGGNGTDHADYSDAPLGVLADLEFAARNTGIAAGDTYIGIEGLMGSRFADKLHGDGAANLLIGDEGGDELFGRGGDDSLQGDLGNDLLDGGDGHDTLRGGFSHDTLQGGVGNDLLEGGFGDDSMDGGDGFDIGDFSGFGGNTTVNLNVRTAQVTTGTSSEIVLNIEGLIGGAYRDRFTGTSFETAFWGGDGSDQLYGLGGSDTLFGEAGNDQILGGNGDDTLDGSDGRDVIFGGGDNDVLIGGLGNDILRGDAGDDTLIGGNGRDILRGGDGNDVFLFESRSDSQVDVGGRDVIRDFTRGEDVLDLTGVDAFSGTMTNETLTFIGTSAFSGTAGELRYAQTSASTLLFADTDGDAQQDFFVFLNGVIDLQGSDLLL</sequence>
<dbReference type="GO" id="GO:0007154">
    <property type="term" value="P:cell communication"/>
    <property type="evidence" value="ECO:0007669"/>
    <property type="project" value="InterPro"/>
</dbReference>
<dbReference type="PANTHER" id="PTHR38340:SF1">
    <property type="entry name" value="S-LAYER PROTEIN"/>
    <property type="match status" value="1"/>
</dbReference>
<dbReference type="InterPro" id="IPR011049">
    <property type="entry name" value="Serralysin-like_metalloprot_C"/>
</dbReference>
<evidence type="ECO:0000256" key="1">
    <source>
        <dbReference type="ARBA" id="ARBA00004613"/>
    </source>
</evidence>
<dbReference type="SUPFAM" id="SSF141072">
    <property type="entry name" value="CalX-like"/>
    <property type="match status" value="5"/>
</dbReference>
<feature type="domain" description="Calx-beta" evidence="6">
    <location>
        <begin position="809"/>
        <end position="898"/>
    </location>
</feature>
<dbReference type="Gene3D" id="2.60.40.2030">
    <property type="match status" value="5"/>
</dbReference>
<dbReference type="InterPro" id="IPR018511">
    <property type="entry name" value="Hemolysin-typ_Ca-bd_CS"/>
</dbReference>
<feature type="domain" description="Calx-beta" evidence="6">
    <location>
        <begin position="450"/>
        <end position="541"/>
    </location>
</feature>
<keyword evidence="8" id="KW-1185">Reference proteome</keyword>
<dbReference type="Gene3D" id="2.150.10.10">
    <property type="entry name" value="Serralysin-like metalloprotease, C-terminal"/>
    <property type="match status" value="5"/>
</dbReference>
<proteinExistence type="predicted"/>
<dbReference type="PANTHER" id="PTHR38340">
    <property type="entry name" value="S-LAYER PROTEIN"/>
    <property type="match status" value="1"/>
</dbReference>